<sequence>MLLRSTLTSPYGRKVLMAADHLGLPLTIAPVDTMDPHDLIREDNPLGKMPVLVLDDGRRLYDSPVILEYLDHLGGVGSLIPRDAKERFDCLTLQALADGMLDAALLILYEERRPCDRQHEPWIDRQRQKIVRGLKRLEADTPVASHVTVGSITVACMLTYLDRRKAVDWRASCPLLVRWLCDFAESTPSFGHVLT</sequence>
<dbReference type="RefSeq" id="WP_404609235.1">
    <property type="nucleotide sequence ID" value="NZ_JBIYDN010000013.1"/>
</dbReference>
<name>A0ABW8MKL1_9BURK</name>
<proteinExistence type="predicted"/>
<reference evidence="2 3" key="2">
    <citation type="submission" date="2024-11" db="EMBL/GenBank/DDBJ databases">
        <title>Using genomics to understand microbial adaptation to soil warming.</title>
        <authorList>
            <person name="Deangelis K.M. PhD."/>
        </authorList>
    </citation>
    <scope>NUCLEOTIDE SEQUENCE [LARGE SCALE GENOMIC DNA]</scope>
    <source>
        <strain evidence="2 3">GAS97</strain>
    </source>
</reference>
<comment type="caution">
    <text evidence="2">The sequence shown here is derived from an EMBL/GenBank/DDBJ whole genome shotgun (WGS) entry which is preliminary data.</text>
</comment>
<dbReference type="EMBL" id="JBIYDN010000013">
    <property type="protein sequence ID" value="MFK4444208.1"/>
    <property type="molecule type" value="Genomic_DNA"/>
</dbReference>
<dbReference type="GO" id="GO:0004364">
    <property type="term" value="F:glutathione transferase activity"/>
    <property type="evidence" value="ECO:0007669"/>
    <property type="project" value="UniProtKB-EC"/>
</dbReference>
<dbReference type="PANTHER" id="PTHR42673:SF4">
    <property type="entry name" value="MALEYLACETOACETATE ISOMERASE"/>
    <property type="match status" value="1"/>
</dbReference>
<dbReference type="PROSITE" id="PS50404">
    <property type="entry name" value="GST_NTER"/>
    <property type="match status" value="1"/>
</dbReference>
<dbReference type="Gene3D" id="1.20.1050.10">
    <property type="match status" value="1"/>
</dbReference>
<dbReference type="Gene3D" id="3.40.30.10">
    <property type="entry name" value="Glutaredoxin"/>
    <property type="match status" value="1"/>
</dbReference>
<keyword evidence="3" id="KW-1185">Reference proteome</keyword>
<dbReference type="EC" id="2.5.1.18" evidence="2"/>
<reference evidence="2 3" key="1">
    <citation type="submission" date="2024-10" db="EMBL/GenBank/DDBJ databases">
        <authorList>
            <person name="Deangelis K."/>
            <person name="Huntemann M."/>
            <person name="Clum A."/>
            <person name="Wang J."/>
            <person name="Palaniappan K."/>
            <person name="Ritter S."/>
            <person name="Chen I.-M."/>
            <person name="Stamatis D."/>
            <person name="Reddy T."/>
            <person name="O'Malley R."/>
            <person name="Daum C."/>
            <person name="Ng V."/>
            <person name="Ivanova N."/>
            <person name="Kyrpides N."/>
            <person name="Woyke T."/>
        </authorList>
    </citation>
    <scope>NUCLEOTIDE SEQUENCE [LARGE SCALE GENOMIC DNA]</scope>
    <source>
        <strain evidence="2 3">GAS97</strain>
    </source>
</reference>
<gene>
    <name evidence="2" type="ORF">ABH943_004230</name>
</gene>
<dbReference type="Pfam" id="PF13409">
    <property type="entry name" value="GST_N_2"/>
    <property type="match status" value="1"/>
</dbReference>
<accession>A0ABW8MKL1</accession>
<dbReference type="SUPFAM" id="SSF47616">
    <property type="entry name" value="GST C-terminal domain-like"/>
    <property type="match status" value="1"/>
</dbReference>
<dbReference type="PANTHER" id="PTHR42673">
    <property type="entry name" value="MALEYLACETOACETATE ISOMERASE"/>
    <property type="match status" value="1"/>
</dbReference>
<organism evidence="2 3">
    <name type="scientific">Caballeronia udeis</name>
    <dbReference type="NCBI Taxonomy" id="1232866"/>
    <lineage>
        <taxon>Bacteria</taxon>
        <taxon>Pseudomonadati</taxon>
        <taxon>Pseudomonadota</taxon>
        <taxon>Betaproteobacteria</taxon>
        <taxon>Burkholderiales</taxon>
        <taxon>Burkholderiaceae</taxon>
        <taxon>Caballeronia</taxon>
    </lineage>
</organism>
<feature type="domain" description="GST N-terminal" evidence="1">
    <location>
        <begin position="1"/>
        <end position="78"/>
    </location>
</feature>
<evidence type="ECO:0000313" key="3">
    <source>
        <dbReference type="Proteomes" id="UP001620514"/>
    </source>
</evidence>
<evidence type="ECO:0000259" key="1">
    <source>
        <dbReference type="PROSITE" id="PS50404"/>
    </source>
</evidence>
<evidence type="ECO:0000313" key="2">
    <source>
        <dbReference type="EMBL" id="MFK4444208.1"/>
    </source>
</evidence>
<dbReference type="CDD" id="cd03205">
    <property type="entry name" value="GST_C_6"/>
    <property type="match status" value="1"/>
</dbReference>
<dbReference type="Proteomes" id="UP001620514">
    <property type="component" value="Unassembled WGS sequence"/>
</dbReference>
<dbReference type="InterPro" id="IPR036282">
    <property type="entry name" value="Glutathione-S-Trfase_C_sf"/>
</dbReference>
<dbReference type="SUPFAM" id="SSF52833">
    <property type="entry name" value="Thioredoxin-like"/>
    <property type="match status" value="1"/>
</dbReference>
<protein>
    <submittedName>
        <fullName evidence="2">Glutathione S-transferase</fullName>
        <ecNumber evidence="2">2.5.1.18</ecNumber>
    </submittedName>
</protein>
<dbReference type="InterPro" id="IPR004045">
    <property type="entry name" value="Glutathione_S-Trfase_N"/>
</dbReference>
<dbReference type="InterPro" id="IPR036249">
    <property type="entry name" value="Thioredoxin-like_sf"/>
</dbReference>
<keyword evidence="2" id="KW-0808">Transferase</keyword>
<dbReference type="Pfam" id="PF13410">
    <property type="entry name" value="GST_C_2"/>
    <property type="match status" value="1"/>
</dbReference>